<accession>A0A813C3U6</accession>
<keyword evidence="2" id="KW-1185">Reference proteome</keyword>
<dbReference type="AlphaFoldDB" id="A0A813C3U6"/>
<sequence length="153" mass="17350">MQDLNHQQYLLRRGNLTQATQEAIAIYSHDLAASYLGNATRFSSSLRKVHSSHTFSVGNFQTNTAVQNHQILHPDIPRNSSVLSVYVGHDASIALSHSGRILCVLELERLYKIRYFGPLQKDYHGLGFRSSMQFALRRFSEQCQAGEEQARPM</sequence>
<proteinExistence type="predicted"/>
<dbReference type="OrthoDB" id="411181at2759"/>
<name>A0A813C3U6_9DINO</name>
<evidence type="ECO:0000313" key="2">
    <source>
        <dbReference type="Proteomes" id="UP000601435"/>
    </source>
</evidence>
<gene>
    <name evidence="1" type="ORF">SNEC2469_LOCUS33561</name>
</gene>
<feature type="non-terminal residue" evidence="1">
    <location>
        <position position="1"/>
    </location>
</feature>
<reference evidence="1" key="1">
    <citation type="submission" date="2021-02" db="EMBL/GenBank/DDBJ databases">
        <authorList>
            <person name="Dougan E. K."/>
            <person name="Rhodes N."/>
            <person name="Thang M."/>
            <person name="Chan C."/>
        </authorList>
    </citation>
    <scope>NUCLEOTIDE SEQUENCE</scope>
</reference>
<comment type="caution">
    <text evidence="1">The sequence shown here is derived from an EMBL/GenBank/DDBJ whole genome shotgun (WGS) entry which is preliminary data.</text>
</comment>
<dbReference type="Proteomes" id="UP000601435">
    <property type="component" value="Unassembled WGS sequence"/>
</dbReference>
<evidence type="ECO:0000313" key="1">
    <source>
        <dbReference type="EMBL" id="CAE7939575.1"/>
    </source>
</evidence>
<dbReference type="EMBL" id="CAJNJA010089097">
    <property type="protein sequence ID" value="CAE7939575.1"/>
    <property type="molecule type" value="Genomic_DNA"/>
</dbReference>
<protein>
    <submittedName>
        <fullName evidence="1">Uncharacterized protein</fullName>
    </submittedName>
</protein>
<organism evidence="1 2">
    <name type="scientific">Symbiodinium necroappetens</name>
    <dbReference type="NCBI Taxonomy" id="1628268"/>
    <lineage>
        <taxon>Eukaryota</taxon>
        <taxon>Sar</taxon>
        <taxon>Alveolata</taxon>
        <taxon>Dinophyceae</taxon>
        <taxon>Suessiales</taxon>
        <taxon>Symbiodiniaceae</taxon>
        <taxon>Symbiodinium</taxon>
    </lineage>
</organism>